<name>A0ABP8YVI5_9ACTN</name>
<evidence type="ECO:0000259" key="3">
    <source>
        <dbReference type="SMART" id="SM00903"/>
    </source>
</evidence>
<dbReference type="PANTHER" id="PTHR30466:SF11">
    <property type="entry name" value="FLAVIN-DEPENDENT MONOOXYGENASE, REDUCTASE SUBUNIT HSAB"/>
    <property type="match status" value="1"/>
</dbReference>
<dbReference type="PANTHER" id="PTHR30466">
    <property type="entry name" value="FLAVIN REDUCTASE"/>
    <property type="match status" value="1"/>
</dbReference>
<dbReference type="EMBL" id="BAABKN010000014">
    <property type="protein sequence ID" value="GAA4738067.1"/>
    <property type="molecule type" value="Genomic_DNA"/>
</dbReference>
<protein>
    <submittedName>
        <fullName evidence="4">Flavin reductase family protein</fullName>
    </submittedName>
</protein>
<evidence type="ECO:0000313" key="4">
    <source>
        <dbReference type="EMBL" id="GAA4738067.1"/>
    </source>
</evidence>
<dbReference type="InterPro" id="IPR012349">
    <property type="entry name" value="Split_barrel_FMN-bd"/>
</dbReference>
<keyword evidence="2" id="KW-0560">Oxidoreductase</keyword>
<feature type="domain" description="Flavin reductase like" evidence="3">
    <location>
        <begin position="14"/>
        <end position="157"/>
    </location>
</feature>
<dbReference type="RefSeq" id="WP_345526886.1">
    <property type="nucleotide sequence ID" value="NZ_BAABKN010000014.1"/>
</dbReference>
<accession>A0ABP8YVI5</accession>
<dbReference type="Pfam" id="PF01613">
    <property type="entry name" value="Flavin_Reduct"/>
    <property type="match status" value="1"/>
</dbReference>
<evidence type="ECO:0000256" key="2">
    <source>
        <dbReference type="ARBA" id="ARBA00023002"/>
    </source>
</evidence>
<dbReference type="InterPro" id="IPR002563">
    <property type="entry name" value="Flavin_Rdtase-like_dom"/>
</dbReference>
<dbReference type="InterPro" id="IPR050268">
    <property type="entry name" value="NADH-dep_flavin_reductase"/>
</dbReference>
<dbReference type="Proteomes" id="UP001499882">
    <property type="component" value="Unassembled WGS sequence"/>
</dbReference>
<organism evidence="4 5">
    <name type="scientific">Nocardioides endophyticus</name>
    <dbReference type="NCBI Taxonomy" id="1353775"/>
    <lineage>
        <taxon>Bacteria</taxon>
        <taxon>Bacillati</taxon>
        <taxon>Actinomycetota</taxon>
        <taxon>Actinomycetes</taxon>
        <taxon>Propionibacteriales</taxon>
        <taxon>Nocardioidaceae</taxon>
        <taxon>Nocardioides</taxon>
    </lineage>
</organism>
<gene>
    <name evidence="4" type="ORF">GCM10023350_22700</name>
</gene>
<comment type="caution">
    <text evidence="4">The sequence shown here is derived from an EMBL/GenBank/DDBJ whole genome shotgun (WGS) entry which is preliminary data.</text>
</comment>
<keyword evidence="5" id="KW-1185">Reference proteome</keyword>
<proteinExistence type="inferred from homology"/>
<reference evidence="5" key="1">
    <citation type="journal article" date="2019" name="Int. J. Syst. Evol. Microbiol.">
        <title>The Global Catalogue of Microorganisms (GCM) 10K type strain sequencing project: providing services to taxonomists for standard genome sequencing and annotation.</title>
        <authorList>
            <consortium name="The Broad Institute Genomics Platform"/>
            <consortium name="The Broad Institute Genome Sequencing Center for Infectious Disease"/>
            <person name="Wu L."/>
            <person name="Ma J."/>
        </authorList>
    </citation>
    <scope>NUCLEOTIDE SEQUENCE [LARGE SCALE GENOMIC DNA]</scope>
    <source>
        <strain evidence="5">JCM 18532</strain>
    </source>
</reference>
<evidence type="ECO:0000256" key="1">
    <source>
        <dbReference type="ARBA" id="ARBA00008898"/>
    </source>
</evidence>
<sequence length="167" mass="17693">MTADPSSADFRATMSSFCTGVVAIAAVVDGRPVGMTCQSFISLSLDPPLIAFAPARTSSTYPVLRQARRFAISVLAEDQGDVALALASKGTDKFATVPWHPLASGTPVIDGCLAWIDCTFETEYDAGDHLLVVGRVHELGHLPDGEPLTYYRSSFNSVGGRQSPLSS</sequence>
<dbReference type="SUPFAM" id="SSF50475">
    <property type="entry name" value="FMN-binding split barrel"/>
    <property type="match status" value="1"/>
</dbReference>
<comment type="similarity">
    <text evidence="1">Belongs to the non-flavoprotein flavin reductase family.</text>
</comment>
<dbReference type="Gene3D" id="2.30.110.10">
    <property type="entry name" value="Electron Transport, Fmn-binding Protein, Chain A"/>
    <property type="match status" value="1"/>
</dbReference>
<dbReference type="SMART" id="SM00903">
    <property type="entry name" value="Flavin_Reduct"/>
    <property type="match status" value="1"/>
</dbReference>
<evidence type="ECO:0000313" key="5">
    <source>
        <dbReference type="Proteomes" id="UP001499882"/>
    </source>
</evidence>